<evidence type="ECO:0000313" key="2">
    <source>
        <dbReference type="WBParaSite" id="MCU_004644-RA"/>
    </source>
</evidence>
<reference evidence="2 3" key="1">
    <citation type="submission" date="2019-11" db="UniProtKB">
        <authorList>
            <consortium name="WormBaseParasite"/>
        </authorList>
    </citation>
    <scope>IDENTIFICATION</scope>
</reference>
<evidence type="ECO:0000259" key="1">
    <source>
        <dbReference type="Pfam" id="PF04991"/>
    </source>
</evidence>
<dbReference type="PANTHER" id="PTHR43404:SF2">
    <property type="entry name" value="LIPOPOLYSACCHARIDE CHOLINEPHOSPHOTRANSFERASE LICD"/>
    <property type="match status" value="1"/>
</dbReference>
<accession>A0A5K3F0W7</accession>
<dbReference type="PROSITE" id="PS51257">
    <property type="entry name" value="PROKAR_LIPOPROTEIN"/>
    <property type="match status" value="1"/>
</dbReference>
<proteinExistence type="predicted"/>
<feature type="domain" description="LicD/FKTN/FKRP nucleotidyltransferase" evidence="1">
    <location>
        <begin position="128"/>
        <end position="170"/>
    </location>
</feature>
<evidence type="ECO:0000313" key="3">
    <source>
        <dbReference type="WBParaSite" id="MCU_004644-RB"/>
    </source>
</evidence>
<name>A0A5K3F0W7_MESCO</name>
<dbReference type="InterPro" id="IPR007074">
    <property type="entry name" value="LicD/FKTN/FKRP_NTP_transf"/>
</dbReference>
<dbReference type="Pfam" id="PF04991">
    <property type="entry name" value="LicD"/>
    <property type="match status" value="1"/>
</dbReference>
<dbReference type="WBParaSite" id="MCU_004644-RB">
    <property type="protein sequence ID" value="MCU_004644-RB"/>
    <property type="gene ID" value="MCU_004644"/>
</dbReference>
<protein>
    <submittedName>
        <fullName evidence="2 3">LicD family protein</fullName>
    </submittedName>
</protein>
<sequence>MRNMPPLWMREAVLFLLILTGMACAIYLLVCPAPLTRIPHCQLSRSVDFNGKALMKALLVTPQYKPGLFPNITNALLSTRVYAPSPNPKDIFRAKFFDPRMTVAQRGLLTKYLNLVADIMRTNNLEDKWFLSGGTLLGSLRHHDLIPWDDDADVLVDIKYRGLIQRAIESRRSEGFHVHKSGYRDKVYISILPSTMNDVDVEGTRQIPGRDYGWPFLDICYYKIEGGILHELESYNLQHYSYLVEDVFPLIYRPFGEMWVPTPKRAVKVLVEMYPRSVDCIYNGFSHLAEWRQRRAIAACDQLAIKYAFVRRCPIKDTKVDEEYNFVPIVEQLVSRSIDGSYKIIYEIPTIVHSTEVHSHFDPLILDWTV</sequence>
<dbReference type="GO" id="GO:0009100">
    <property type="term" value="P:glycoprotein metabolic process"/>
    <property type="evidence" value="ECO:0007669"/>
    <property type="project" value="UniProtKB-ARBA"/>
</dbReference>
<dbReference type="InterPro" id="IPR052942">
    <property type="entry name" value="LPS_cholinephosphotransferase"/>
</dbReference>
<dbReference type="WBParaSite" id="MCU_004644-RA">
    <property type="protein sequence ID" value="MCU_004644-RA"/>
    <property type="gene ID" value="MCU_004644"/>
</dbReference>
<dbReference type="AlphaFoldDB" id="A0A5K3F0W7"/>
<organism evidence="3">
    <name type="scientific">Mesocestoides corti</name>
    <name type="common">Flatworm</name>
    <dbReference type="NCBI Taxonomy" id="53468"/>
    <lineage>
        <taxon>Eukaryota</taxon>
        <taxon>Metazoa</taxon>
        <taxon>Spiralia</taxon>
        <taxon>Lophotrochozoa</taxon>
        <taxon>Platyhelminthes</taxon>
        <taxon>Cestoda</taxon>
        <taxon>Eucestoda</taxon>
        <taxon>Cyclophyllidea</taxon>
        <taxon>Mesocestoididae</taxon>
        <taxon>Mesocestoides</taxon>
    </lineage>
</organism>
<dbReference type="PANTHER" id="PTHR43404">
    <property type="entry name" value="LIPOPOLYSACCHARIDE CHOLINEPHOSPHOTRANSFERASE LICD"/>
    <property type="match status" value="1"/>
</dbReference>